<name>A0A2C6MFG7_9FIRM</name>
<evidence type="ECO:0000313" key="2">
    <source>
        <dbReference type="Proteomes" id="UP000222564"/>
    </source>
</evidence>
<dbReference type="EMBL" id="AWQQ01000049">
    <property type="protein sequence ID" value="PHJ38432.1"/>
    <property type="molecule type" value="Genomic_DNA"/>
</dbReference>
<organism evidence="1 2">
    <name type="scientific">Desulforamulus profundi</name>
    <dbReference type="NCBI Taxonomy" id="1383067"/>
    <lineage>
        <taxon>Bacteria</taxon>
        <taxon>Bacillati</taxon>
        <taxon>Bacillota</taxon>
        <taxon>Clostridia</taxon>
        <taxon>Eubacteriales</taxon>
        <taxon>Peptococcaceae</taxon>
        <taxon>Desulforamulus</taxon>
    </lineage>
</organism>
<sequence>MRKILITVLSMAIVLLALWVVPNVTLDTSAVMEVLLRNGKHLL</sequence>
<dbReference type="AlphaFoldDB" id="A0A2C6MFG7"/>
<dbReference type="Proteomes" id="UP000222564">
    <property type="component" value="Unassembled WGS sequence"/>
</dbReference>
<proteinExistence type="predicted"/>
<accession>A0A2C6MFG7</accession>
<keyword evidence="2" id="KW-1185">Reference proteome</keyword>
<protein>
    <submittedName>
        <fullName evidence="1">Uncharacterized protein</fullName>
    </submittedName>
</protein>
<evidence type="ECO:0000313" key="1">
    <source>
        <dbReference type="EMBL" id="PHJ38432.1"/>
    </source>
</evidence>
<comment type="caution">
    <text evidence="1">The sequence shown here is derived from an EMBL/GenBank/DDBJ whole genome shotgun (WGS) entry which is preliminary data.</text>
</comment>
<gene>
    <name evidence="1" type="ORF">P378_09585</name>
</gene>
<reference evidence="1 2" key="1">
    <citation type="submission" date="2013-09" db="EMBL/GenBank/DDBJ databases">
        <title>Biodegradation of hydrocarbons in the deep terrestrial subsurface : characterization of a microbial consortium composed of two Desulfotomaculum species originating from a deep geological formation.</title>
        <authorList>
            <person name="Aullo T."/>
            <person name="Berlendis S."/>
            <person name="Lascourreges J.-F."/>
            <person name="Dessort D."/>
            <person name="Saint-Laurent S."/>
            <person name="Schraauwers B."/>
            <person name="Mas J."/>
            <person name="Magot M."/>
            <person name="Ranchou-Peyruse A."/>
        </authorList>
    </citation>
    <scope>NUCLEOTIDE SEQUENCE [LARGE SCALE GENOMIC DNA]</scope>
    <source>
        <strain evidence="1 2">Bs107</strain>
    </source>
</reference>